<evidence type="ECO:0000313" key="6">
    <source>
        <dbReference type="EMBL" id="MDR6270139.1"/>
    </source>
</evidence>
<dbReference type="RefSeq" id="WP_309798997.1">
    <property type="nucleotide sequence ID" value="NZ_BAAAHY010000005.1"/>
</dbReference>
<dbReference type="GO" id="GO:0008233">
    <property type="term" value="F:peptidase activity"/>
    <property type="evidence" value="ECO:0007669"/>
    <property type="project" value="UniProtKB-KW"/>
</dbReference>
<comment type="caution">
    <text evidence="6">The sequence shown here is derived from an EMBL/GenBank/DDBJ whole genome shotgun (WGS) entry which is preliminary data.</text>
</comment>
<sequence length="393" mass="40709">MFGLSWLDIPLIILLIWQLFYGWRVGFLISLCGVLGFAAGAAGAFFAVPLVSAWMGDSGWRLAAIAGAALALIVVGYSIGVGIGSWLSRGVKLRPLKAVNRVFGALASFVIAALLISPVAFSLSNLGVPFVSQALSQSGVIRTIDSLTPTPIRQAIAQWRSAAVNQGIPQLFNQLGPVTPVPTPDARTDTPSLNNAAQSVLKITGTAFQCGQNQTGTGFVAAPGRVVTNAHVVAGVSQPVVETRGGALPGRIVYFDPVQDLAVIAVDGLNIAPLAVGQDLAIGDQSAFQGYPFGGPFQSKPAAVQSKGSVLVPDIYGANRHPEEVYQLAGDVQPGNSGGPLLDLDGRVVGVVFAKADSNEQIGYAFTLTEVAPVLQQAAGLNNQVSSGQCVKK</sequence>
<protein>
    <submittedName>
        <fullName evidence="6">S1-C subfamily serine protease</fullName>
    </submittedName>
</protein>
<feature type="transmembrane region" description="Helical" evidence="5">
    <location>
        <begin position="62"/>
        <end position="87"/>
    </location>
</feature>
<evidence type="ECO:0000256" key="3">
    <source>
        <dbReference type="ARBA" id="ARBA00022989"/>
    </source>
</evidence>
<proteinExistence type="predicted"/>
<accession>A0ABU1JCJ1</accession>
<dbReference type="PANTHER" id="PTHR43019">
    <property type="entry name" value="SERINE ENDOPROTEASE DEGS"/>
    <property type="match status" value="1"/>
</dbReference>
<keyword evidence="3 5" id="KW-1133">Transmembrane helix</keyword>
<dbReference type="Pfam" id="PF13365">
    <property type="entry name" value="Trypsin_2"/>
    <property type="match status" value="1"/>
</dbReference>
<dbReference type="GO" id="GO:0006508">
    <property type="term" value="P:proteolysis"/>
    <property type="evidence" value="ECO:0007669"/>
    <property type="project" value="UniProtKB-KW"/>
</dbReference>
<feature type="transmembrane region" description="Helical" evidence="5">
    <location>
        <begin position="35"/>
        <end position="56"/>
    </location>
</feature>
<dbReference type="InterPro" id="IPR001940">
    <property type="entry name" value="Peptidase_S1C"/>
</dbReference>
<evidence type="ECO:0000256" key="2">
    <source>
        <dbReference type="ARBA" id="ARBA00022692"/>
    </source>
</evidence>
<dbReference type="Gene3D" id="2.40.10.10">
    <property type="entry name" value="Trypsin-like serine proteases"/>
    <property type="match status" value="2"/>
</dbReference>
<dbReference type="SUPFAM" id="SSF50494">
    <property type="entry name" value="Trypsin-like serine proteases"/>
    <property type="match status" value="1"/>
</dbReference>
<dbReference type="InterPro" id="IPR047680">
    <property type="entry name" value="MarP-like"/>
</dbReference>
<evidence type="ECO:0000256" key="5">
    <source>
        <dbReference type="SAM" id="Phobius"/>
    </source>
</evidence>
<comment type="subcellular location">
    <subcellularLocation>
        <location evidence="1">Membrane</location>
        <topology evidence="1">Multi-pass membrane protein</topology>
    </subcellularLocation>
</comment>
<dbReference type="InterPro" id="IPR003825">
    <property type="entry name" value="Colicin-V_CvpA"/>
</dbReference>
<dbReference type="InterPro" id="IPR043504">
    <property type="entry name" value="Peptidase_S1_PA_chymotrypsin"/>
</dbReference>
<dbReference type="NCBIfam" id="NF033740">
    <property type="entry name" value="MarP_fam_protase"/>
    <property type="match status" value="1"/>
</dbReference>
<reference evidence="6 7" key="1">
    <citation type="submission" date="2023-07" db="EMBL/GenBank/DDBJ databases">
        <title>Sequencing the genomes of 1000 actinobacteria strains.</title>
        <authorList>
            <person name="Klenk H.-P."/>
        </authorList>
    </citation>
    <scope>NUCLEOTIDE SEQUENCE [LARGE SCALE GENOMIC DNA]</scope>
    <source>
        <strain evidence="6 7">DSM 14555</strain>
    </source>
</reference>
<dbReference type="EMBL" id="JAVDQF010000001">
    <property type="protein sequence ID" value="MDR6270139.1"/>
    <property type="molecule type" value="Genomic_DNA"/>
</dbReference>
<dbReference type="PRINTS" id="PR00834">
    <property type="entry name" value="PROTEASES2C"/>
</dbReference>
<dbReference type="Proteomes" id="UP001185069">
    <property type="component" value="Unassembled WGS sequence"/>
</dbReference>
<name>A0ABU1JCJ1_9MICC</name>
<feature type="transmembrane region" description="Helical" evidence="5">
    <location>
        <begin position="6"/>
        <end position="23"/>
    </location>
</feature>
<keyword evidence="4 5" id="KW-0472">Membrane</keyword>
<organism evidence="6 7">
    <name type="scientific">Arthrobacter russicus</name>
    <dbReference type="NCBI Taxonomy" id="172040"/>
    <lineage>
        <taxon>Bacteria</taxon>
        <taxon>Bacillati</taxon>
        <taxon>Actinomycetota</taxon>
        <taxon>Actinomycetes</taxon>
        <taxon>Micrococcales</taxon>
        <taxon>Micrococcaceae</taxon>
        <taxon>Arthrobacter</taxon>
    </lineage>
</organism>
<dbReference type="Pfam" id="PF02674">
    <property type="entry name" value="Colicin_V"/>
    <property type="match status" value="1"/>
</dbReference>
<evidence type="ECO:0000256" key="1">
    <source>
        <dbReference type="ARBA" id="ARBA00004141"/>
    </source>
</evidence>
<gene>
    <name evidence="6" type="ORF">JOE69_002377</name>
</gene>
<keyword evidence="7" id="KW-1185">Reference proteome</keyword>
<keyword evidence="2 5" id="KW-0812">Transmembrane</keyword>
<feature type="transmembrane region" description="Helical" evidence="5">
    <location>
        <begin position="99"/>
        <end position="121"/>
    </location>
</feature>
<evidence type="ECO:0000256" key="4">
    <source>
        <dbReference type="ARBA" id="ARBA00023136"/>
    </source>
</evidence>
<keyword evidence="6" id="KW-0378">Hydrolase</keyword>
<evidence type="ECO:0000313" key="7">
    <source>
        <dbReference type="Proteomes" id="UP001185069"/>
    </source>
</evidence>
<dbReference type="PANTHER" id="PTHR43019:SF23">
    <property type="entry name" value="PROTEASE DO-LIKE 5, CHLOROPLASTIC"/>
    <property type="match status" value="1"/>
</dbReference>
<keyword evidence="6" id="KW-0645">Protease</keyword>
<dbReference type="InterPro" id="IPR009003">
    <property type="entry name" value="Peptidase_S1_PA"/>
</dbReference>